<gene>
    <name evidence="1" type="ORF">EV186_104310</name>
</gene>
<dbReference type="Pfam" id="PF07366">
    <property type="entry name" value="SnoaL"/>
    <property type="match status" value="1"/>
</dbReference>
<dbReference type="SUPFAM" id="SSF54427">
    <property type="entry name" value="NTF2-like"/>
    <property type="match status" value="1"/>
</dbReference>
<dbReference type="InterPro" id="IPR032710">
    <property type="entry name" value="NTF2-like_dom_sf"/>
</dbReference>
<name>A0A4R6SBR7_LABRH</name>
<sequence>MKEFALVQALAVAKSAQDVPAALELLHPDMELTTPAFGTTARGIAANERALTRFFASFPDYAVTLDGHASDGESLTCWGTARMTMTGTRFGVTPNGRRAEVPVFIQFRFADGLIAAERFFFDLSTLCAQSGVSTDAVRGKLFGVNA</sequence>
<protein>
    <submittedName>
        <fullName evidence="1">SnoaL-like polyketide cyclase</fullName>
    </submittedName>
</protein>
<dbReference type="PANTHER" id="PTHR38436">
    <property type="entry name" value="POLYKETIDE CYCLASE SNOAL-LIKE DOMAIN"/>
    <property type="match status" value="1"/>
</dbReference>
<reference evidence="1 2" key="1">
    <citation type="submission" date="2019-03" db="EMBL/GenBank/DDBJ databases">
        <title>Genomic Encyclopedia of Type Strains, Phase IV (KMG-IV): sequencing the most valuable type-strain genomes for metagenomic binning, comparative biology and taxonomic classification.</title>
        <authorList>
            <person name="Goeker M."/>
        </authorList>
    </citation>
    <scope>NUCLEOTIDE SEQUENCE [LARGE SCALE GENOMIC DNA]</scope>
    <source>
        <strain evidence="1 2">DSM 45361</strain>
    </source>
</reference>
<dbReference type="Proteomes" id="UP000295444">
    <property type="component" value="Unassembled WGS sequence"/>
</dbReference>
<dbReference type="RefSeq" id="WP_133851691.1">
    <property type="nucleotide sequence ID" value="NZ_SNXZ01000004.1"/>
</dbReference>
<keyword evidence="2" id="KW-1185">Reference proteome</keyword>
<dbReference type="OrthoDB" id="3687006at2"/>
<dbReference type="AlphaFoldDB" id="A0A4R6SBR7"/>
<dbReference type="GO" id="GO:0030638">
    <property type="term" value="P:polyketide metabolic process"/>
    <property type="evidence" value="ECO:0007669"/>
    <property type="project" value="InterPro"/>
</dbReference>
<proteinExistence type="predicted"/>
<evidence type="ECO:0000313" key="1">
    <source>
        <dbReference type="EMBL" id="TDP96325.1"/>
    </source>
</evidence>
<evidence type="ECO:0000313" key="2">
    <source>
        <dbReference type="Proteomes" id="UP000295444"/>
    </source>
</evidence>
<dbReference type="PANTHER" id="PTHR38436:SF1">
    <property type="entry name" value="ESTER CYCLASE"/>
    <property type="match status" value="1"/>
</dbReference>
<dbReference type="InterPro" id="IPR009959">
    <property type="entry name" value="Cyclase_SnoaL-like"/>
</dbReference>
<dbReference type="Gene3D" id="3.10.450.50">
    <property type="match status" value="1"/>
</dbReference>
<comment type="caution">
    <text evidence="1">The sequence shown here is derived from an EMBL/GenBank/DDBJ whole genome shotgun (WGS) entry which is preliminary data.</text>
</comment>
<accession>A0A4R6SBR7</accession>
<organism evidence="1 2">
    <name type="scientific">Labedaea rhizosphaerae</name>
    <dbReference type="NCBI Taxonomy" id="598644"/>
    <lineage>
        <taxon>Bacteria</taxon>
        <taxon>Bacillati</taxon>
        <taxon>Actinomycetota</taxon>
        <taxon>Actinomycetes</taxon>
        <taxon>Pseudonocardiales</taxon>
        <taxon>Pseudonocardiaceae</taxon>
        <taxon>Labedaea</taxon>
    </lineage>
</organism>
<dbReference type="EMBL" id="SNXZ01000004">
    <property type="protein sequence ID" value="TDP96325.1"/>
    <property type="molecule type" value="Genomic_DNA"/>
</dbReference>